<dbReference type="Ensembl" id="ENSSTUT00000079822.1">
    <property type="protein sequence ID" value="ENSSTUP00000075071.1"/>
    <property type="gene ID" value="ENSSTUG00000032902.1"/>
</dbReference>
<dbReference type="Proteomes" id="UP000472277">
    <property type="component" value="Chromosome 22"/>
</dbReference>
<evidence type="ECO:0000313" key="3">
    <source>
        <dbReference type="Proteomes" id="UP000472277"/>
    </source>
</evidence>
<accession>A0A674BVJ4</accession>
<keyword evidence="3" id="KW-1185">Reference proteome</keyword>
<dbReference type="AlphaFoldDB" id="A0A674BVJ4"/>
<organism evidence="2 3">
    <name type="scientific">Salmo trutta</name>
    <name type="common">Brown trout</name>
    <dbReference type="NCBI Taxonomy" id="8032"/>
    <lineage>
        <taxon>Eukaryota</taxon>
        <taxon>Metazoa</taxon>
        <taxon>Chordata</taxon>
        <taxon>Craniata</taxon>
        <taxon>Vertebrata</taxon>
        <taxon>Euteleostomi</taxon>
        <taxon>Actinopterygii</taxon>
        <taxon>Neopterygii</taxon>
        <taxon>Teleostei</taxon>
        <taxon>Protacanthopterygii</taxon>
        <taxon>Salmoniformes</taxon>
        <taxon>Salmonidae</taxon>
        <taxon>Salmoninae</taxon>
        <taxon>Salmo</taxon>
    </lineage>
</organism>
<proteinExistence type="predicted"/>
<dbReference type="InParanoid" id="A0A674BVJ4"/>
<reference evidence="2" key="2">
    <citation type="submission" date="2025-09" db="UniProtKB">
        <authorList>
            <consortium name="Ensembl"/>
        </authorList>
    </citation>
    <scope>IDENTIFICATION</scope>
</reference>
<feature type="domain" description="Groucho/TLE N-terminal Q-rich" evidence="1">
    <location>
        <begin position="17"/>
        <end position="41"/>
    </location>
</feature>
<evidence type="ECO:0000259" key="1">
    <source>
        <dbReference type="Pfam" id="PF03920"/>
    </source>
</evidence>
<sequence length="171" mass="19537">FVFPQLHSEWNNTQSSFKFTVLETLDRIKEEFQFLQAQYHRCYILTHYPPSIDSITDRIYTPPSILTHAGLHRLYSHNPNLRATHVTQIFIQVSHKHQYMIEVKVCASHVPQGITVPTPLSKGLREPPGKHCSTSAAPLISLRNITQATLDISRNCTPESHRSLCLIDLDP</sequence>
<protein>
    <recommendedName>
        <fullName evidence="1">Groucho/TLE N-terminal Q-rich domain-containing protein</fullName>
    </recommendedName>
</protein>
<dbReference type="Pfam" id="PF03920">
    <property type="entry name" value="TLE_N"/>
    <property type="match status" value="1"/>
</dbReference>
<name>A0A674BVJ4_SALTR</name>
<dbReference type="InterPro" id="IPR005617">
    <property type="entry name" value="Groucho/TLE_N"/>
</dbReference>
<evidence type="ECO:0000313" key="2">
    <source>
        <dbReference type="Ensembl" id="ENSSTUP00000075071.1"/>
    </source>
</evidence>
<reference evidence="2" key="1">
    <citation type="submission" date="2025-08" db="UniProtKB">
        <authorList>
            <consortium name="Ensembl"/>
        </authorList>
    </citation>
    <scope>IDENTIFICATION</scope>
</reference>